<name>A0A226XB82_CABSO</name>
<evidence type="ECO:0000256" key="1">
    <source>
        <dbReference type="SAM" id="Phobius"/>
    </source>
</evidence>
<sequence length="38" mass="4163">MGSSMLTGLVVMMLAFSSYAIAMALARVRRIIDEREAT</sequence>
<proteinExistence type="predicted"/>
<keyword evidence="1" id="KW-0812">Transmembrane</keyword>
<keyword evidence="1" id="KW-0472">Membrane</keyword>
<evidence type="ECO:0000313" key="3">
    <source>
        <dbReference type="Proteomes" id="UP000214720"/>
    </source>
</evidence>
<gene>
    <name evidence="2" type="ORF">BSU04_01010</name>
</gene>
<dbReference type="Proteomes" id="UP000214720">
    <property type="component" value="Unassembled WGS sequence"/>
</dbReference>
<dbReference type="EMBL" id="MTHB01000012">
    <property type="protein sequence ID" value="OXC80553.1"/>
    <property type="molecule type" value="Genomic_DNA"/>
</dbReference>
<feature type="transmembrane region" description="Helical" evidence="1">
    <location>
        <begin position="6"/>
        <end position="26"/>
    </location>
</feature>
<evidence type="ECO:0000313" key="2">
    <source>
        <dbReference type="EMBL" id="OXC80553.1"/>
    </source>
</evidence>
<comment type="caution">
    <text evidence="2">The sequence shown here is derived from an EMBL/GenBank/DDBJ whole genome shotgun (WGS) entry which is preliminary data.</text>
</comment>
<protein>
    <submittedName>
        <fullName evidence="2">Uncharacterized protein</fullName>
    </submittedName>
</protein>
<reference evidence="3" key="1">
    <citation type="submission" date="2017-01" db="EMBL/GenBank/DDBJ databases">
        <title>Genome Analysis of Deinococcus marmoris KOPRI26562.</title>
        <authorList>
            <person name="Kim J.H."/>
            <person name="Oh H.-M."/>
        </authorList>
    </citation>
    <scope>NUCLEOTIDE SEQUENCE [LARGE SCALE GENOMIC DNA]</scope>
    <source>
        <strain evidence="3">PAMC 26633</strain>
    </source>
</reference>
<organism evidence="2 3">
    <name type="scientific">Caballeronia sordidicola</name>
    <name type="common">Burkholderia sordidicola</name>
    <dbReference type="NCBI Taxonomy" id="196367"/>
    <lineage>
        <taxon>Bacteria</taxon>
        <taxon>Pseudomonadati</taxon>
        <taxon>Pseudomonadota</taxon>
        <taxon>Betaproteobacteria</taxon>
        <taxon>Burkholderiales</taxon>
        <taxon>Burkholderiaceae</taxon>
        <taxon>Caballeronia</taxon>
    </lineage>
</organism>
<accession>A0A226XB82</accession>
<dbReference type="AlphaFoldDB" id="A0A226XB82"/>
<keyword evidence="1" id="KW-1133">Transmembrane helix</keyword>